<evidence type="ECO:0000313" key="2">
    <source>
        <dbReference type="Proteomes" id="UP000308671"/>
    </source>
</evidence>
<proteinExistence type="predicted"/>
<dbReference type="OrthoDB" id="3553160at2759"/>
<reference evidence="1 2" key="1">
    <citation type="submission" date="2017-12" db="EMBL/GenBank/DDBJ databases">
        <title>Comparative genomics of Botrytis spp.</title>
        <authorList>
            <person name="Valero-Jimenez C.A."/>
            <person name="Tapia P."/>
            <person name="Veloso J."/>
            <person name="Silva-Moreno E."/>
            <person name="Staats M."/>
            <person name="Valdes J.H."/>
            <person name="Van Kan J.A.L."/>
        </authorList>
    </citation>
    <scope>NUCLEOTIDE SEQUENCE [LARGE SCALE GENOMIC DNA]</scope>
    <source>
        <strain evidence="1 2">MUCL435</strain>
    </source>
</reference>
<dbReference type="SUPFAM" id="SSF51197">
    <property type="entry name" value="Clavaminate synthase-like"/>
    <property type="match status" value="1"/>
</dbReference>
<gene>
    <name evidence="1" type="ORF">BGAL_0486g00080</name>
</gene>
<dbReference type="Gene3D" id="2.60.120.620">
    <property type="entry name" value="q2cbj1_9rhob like domain"/>
    <property type="match status" value="1"/>
</dbReference>
<sequence length="818" mass="93683">MPSSKELPVLDLGEINNLCAASPERLILEITQLKSNEEKTNDDIFEKLHMVSQLLKDNPRWWRNYYTEEGFITKLECIQTGLEQNIPRIRERRTERINYIHLAWGHQPQICAWVSQTQHTSNFLFHLAKVAKRFPNYMDAVDRLNDALITRLLTSQRGSRTEKKLQSSDCIKALKIDKPQLHLEETYRPLGLAVNEATGLLAVRLAQTTTPILSSLSNRSQGSLTYTESIELPLELEAIRELSPQERAAGVTSEESSLSEIESVASSTFTEATESESVKEETLNLNQCKCTIPFRDRLIRIYQEHAWRTLTPSVKRDIYNMLSLVLKRLPDVCARHQRNMAVLVGLKIKHISQPELHKRLRVLDVALRSGDTAFNELVKGKQRSWFTAAYRPYKEKDALGHYRFARQGAWPVISLKERLEDEKFSSDILDLMLSPNVIGTQWDYHTALRIWKDQGSVNIPLFKWWWSFRDAGLARIIDDEFDMYKHHTRWDLFGNENKGWLVTAYYTIAQQLASQDPVHYAVYTALRPDHCTQLISYPYYAKYSEYEEGTENPASGGFEHIDHNINKLLQEVDGISSQIQGSVSLDDEAAENCTKIVPGFHKVGVLKEWWESVPEEKKKGGPVTRIETPMKWEPVPCRQGEARITMPQIPHGAYPRYPGMKRRRCVFTWLTKINADQKSLANTMEGAGTAQDITLARVSCTRPKTTPAGKHINNSKLPYKFPACVRLASLGAISDALIGLRLWDAPEVIAEQEVLFGNDKTKALQYIMNWRQQAYTAAHEAFHIISKTEQEIFKGKSYWKVGLKAYSSSETSEDHETQ</sequence>
<dbReference type="EMBL" id="PQXL01000485">
    <property type="protein sequence ID" value="THV45462.1"/>
    <property type="molecule type" value="Genomic_DNA"/>
</dbReference>
<dbReference type="Proteomes" id="UP000308671">
    <property type="component" value="Unassembled WGS sequence"/>
</dbReference>
<evidence type="ECO:0000313" key="1">
    <source>
        <dbReference type="EMBL" id="THV45462.1"/>
    </source>
</evidence>
<accession>A0A4S8QP65</accession>
<organism evidence="1 2">
    <name type="scientific">Botrytis galanthina</name>
    <dbReference type="NCBI Taxonomy" id="278940"/>
    <lineage>
        <taxon>Eukaryota</taxon>
        <taxon>Fungi</taxon>
        <taxon>Dikarya</taxon>
        <taxon>Ascomycota</taxon>
        <taxon>Pezizomycotina</taxon>
        <taxon>Leotiomycetes</taxon>
        <taxon>Helotiales</taxon>
        <taxon>Sclerotiniaceae</taxon>
        <taxon>Botrytis</taxon>
    </lineage>
</organism>
<dbReference type="AlphaFoldDB" id="A0A4S8QP65"/>
<keyword evidence="2" id="KW-1185">Reference proteome</keyword>
<name>A0A4S8QP65_9HELO</name>
<comment type="caution">
    <text evidence="1">The sequence shown here is derived from an EMBL/GenBank/DDBJ whole genome shotgun (WGS) entry which is preliminary data.</text>
</comment>
<protein>
    <submittedName>
        <fullName evidence="1">Uncharacterized protein</fullName>
    </submittedName>
</protein>